<accession>A0A067RF72</accession>
<dbReference type="GO" id="GO:0000981">
    <property type="term" value="F:DNA-binding transcription factor activity, RNA polymerase II-specific"/>
    <property type="evidence" value="ECO:0007669"/>
    <property type="project" value="TreeGrafter"/>
</dbReference>
<dbReference type="OrthoDB" id="4748970at2759"/>
<dbReference type="GO" id="GO:0008270">
    <property type="term" value="F:zinc ion binding"/>
    <property type="evidence" value="ECO:0007669"/>
    <property type="project" value="UniProtKB-KW"/>
</dbReference>
<dbReference type="InterPro" id="IPR013087">
    <property type="entry name" value="Znf_C2H2_type"/>
</dbReference>
<evidence type="ECO:0000256" key="9">
    <source>
        <dbReference type="PROSITE-ProRule" id="PRU00042"/>
    </source>
</evidence>
<feature type="domain" description="C2H2-type" evidence="11">
    <location>
        <begin position="324"/>
        <end position="346"/>
    </location>
</feature>
<evidence type="ECO:0000313" key="12">
    <source>
        <dbReference type="EMBL" id="KDR22526.1"/>
    </source>
</evidence>
<protein>
    <submittedName>
        <fullName evidence="12">Zinc finger and BTB domain-containing protein 24</fullName>
    </submittedName>
</protein>
<keyword evidence="4 9" id="KW-0863">Zinc-finger</keyword>
<proteinExistence type="inferred from homology"/>
<dbReference type="PANTHER" id="PTHR24388:SF54">
    <property type="entry name" value="PROTEIN ESCARGOT"/>
    <property type="match status" value="1"/>
</dbReference>
<dbReference type="InterPro" id="IPR050527">
    <property type="entry name" value="Snail/Krueppel_Znf"/>
</dbReference>
<dbReference type="Proteomes" id="UP000027135">
    <property type="component" value="Unassembled WGS sequence"/>
</dbReference>
<evidence type="ECO:0000256" key="4">
    <source>
        <dbReference type="ARBA" id="ARBA00022771"/>
    </source>
</evidence>
<feature type="domain" description="C2H2-type" evidence="11">
    <location>
        <begin position="268"/>
        <end position="294"/>
    </location>
</feature>
<dbReference type="eggNOG" id="KOG1721">
    <property type="taxonomic scope" value="Eukaryota"/>
</dbReference>
<evidence type="ECO:0000256" key="3">
    <source>
        <dbReference type="ARBA" id="ARBA00022737"/>
    </source>
</evidence>
<keyword evidence="3" id="KW-0677">Repeat</keyword>
<comment type="similarity">
    <text evidence="8">Belongs to the snail C2H2-type zinc-finger protein family.</text>
</comment>
<evidence type="ECO:0000256" key="6">
    <source>
        <dbReference type="ARBA" id="ARBA00023125"/>
    </source>
</evidence>
<reference evidence="12 13" key="1">
    <citation type="journal article" date="2014" name="Nat. Commun.">
        <title>Molecular traces of alternative social organization in a termite genome.</title>
        <authorList>
            <person name="Terrapon N."/>
            <person name="Li C."/>
            <person name="Robertson H.M."/>
            <person name="Ji L."/>
            <person name="Meng X."/>
            <person name="Booth W."/>
            <person name="Chen Z."/>
            <person name="Childers C.P."/>
            <person name="Glastad K.M."/>
            <person name="Gokhale K."/>
            <person name="Gowin J."/>
            <person name="Gronenberg W."/>
            <person name="Hermansen R.A."/>
            <person name="Hu H."/>
            <person name="Hunt B.G."/>
            <person name="Huylmans A.K."/>
            <person name="Khalil S.M."/>
            <person name="Mitchell R.D."/>
            <person name="Munoz-Torres M.C."/>
            <person name="Mustard J.A."/>
            <person name="Pan H."/>
            <person name="Reese J.T."/>
            <person name="Scharf M.E."/>
            <person name="Sun F."/>
            <person name="Vogel H."/>
            <person name="Xiao J."/>
            <person name="Yang W."/>
            <person name="Yang Z."/>
            <person name="Yang Z."/>
            <person name="Zhou J."/>
            <person name="Zhu J."/>
            <person name="Brent C.S."/>
            <person name="Elsik C.G."/>
            <person name="Goodisman M.A."/>
            <person name="Liberles D.A."/>
            <person name="Roe R.M."/>
            <person name="Vargo E.L."/>
            <person name="Vilcinskas A."/>
            <person name="Wang J."/>
            <person name="Bornberg-Bauer E."/>
            <person name="Korb J."/>
            <person name="Zhang G."/>
            <person name="Liebig J."/>
        </authorList>
    </citation>
    <scope>NUCLEOTIDE SEQUENCE [LARGE SCALE GENOMIC DNA]</scope>
    <source>
        <tissue evidence="12">Whole organism</tissue>
    </source>
</reference>
<keyword evidence="5" id="KW-0862">Zinc</keyword>
<evidence type="ECO:0000256" key="1">
    <source>
        <dbReference type="ARBA" id="ARBA00004123"/>
    </source>
</evidence>
<dbReference type="FunFam" id="3.30.160.60:FF:000264">
    <property type="entry name" value="Zinc finger protein 236"/>
    <property type="match status" value="1"/>
</dbReference>
<name>A0A067RF72_ZOONE</name>
<evidence type="ECO:0000259" key="11">
    <source>
        <dbReference type="PROSITE" id="PS50157"/>
    </source>
</evidence>
<evidence type="ECO:0000256" key="2">
    <source>
        <dbReference type="ARBA" id="ARBA00022723"/>
    </source>
</evidence>
<feature type="domain" description="C2H2-type" evidence="11">
    <location>
        <begin position="352"/>
        <end position="375"/>
    </location>
</feature>
<dbReference type="Gene3D" id="3.30.160.60">
    <property type="entry name" value="Classic Zinc Finger"/>
    <property type="match status" value="3"/>
</dbReference>
<gene>
    <name evidence="12" type="ORF">L798_02240</name>
</gene>
<keyword evidence="2" id="KW-0479">Metal-binding</keyword>
<dbReference type="EMBL" id="KK852504">
    <property type="protein sequence ID" value="KDR22526.1"/>
    <property type="molecule type" value="Genomic_DNA"/>
</dbReference>
<evidence type="ECO:0000256" key="5">
    <source>
        <dbReference type="ARBA" id="ARBA00022833"/>
    </source>
</evidence>
<dbReference type="InParanoid" id="A0A067RF72"/>
<feature type="region of interest" description="Disordered" evidence="10">
    <location>
        <begin position="68"/>
        <end position="92"/>
    </location>
</feature>
<keyword evidence="7" id="KW-0539">Nucleus</keyword>
<dbReference type="GO" id="GO:0005634">
    <property type="term" value="C:nucleus"/>
    <property type="evidence" value="ECO:0007669"/>
    <property type="project" value="UniProtKB-SubCell"/>
</dbReference>
<dbReference type="SUPFAM" id="SSF57667">
    <property type="entry name" value="beta-beta-alpha zinc fingers"/>
    <property type="match status" value="2"/>
</dbReference>
<organism evidence="12 13">
    <name type="scientific">Zootermopsis nevadensis</name>
    <name type="common">Dampwood termite</name>
    <dbReference type="NCBI Taxonomy" id="136037"/>
    <lineage>
        <taxon>Eukaryota</taxon>
        <taxon>Metazoa</taxon>
        <taxon>Ecdysozoa</taxon>
        <taxon>Arthropoda</taxon>
        <taxon>Hexapoda</taxon>
        <taxon>Insecta</taxon>
        <taxon>Pterygota</taxon>
        <taxon>Neoptera</taxon>
        <taxon>Polyneoptera</taxon>
        <taxon>Dictyoptera</taxon>
        <taxon>Blattodea</taxon>
        <taxon>Blattoidea</taxon>
        <taxon>Termitoidae</taxon>
        <taxon>Termopsidae</taxon>
        <taxon>Zootermopsis</taxon>
    </lineage>
</organism>
<comment type="subcellular location">
    <subcellularLocation>
        <location evidence="1">Nucleus</location>
    </subcellularLocation>
</comment>
<dbReference type="InterPro" id="IPR036236">
    <property type="entry name" value="Znf_C2H2_sf"/>
</dbReference>
<dbReference type="PROSITE" id="PS00028">
    <property type="entry name" value="ZINC_FINGER_C2H2_1"/>
    <property type="match status" value="3"/>
</dbReference>
<evidence type="ECO:0000256" key="7">
    <source>
        <dbReference type="ARBA" id="ARBA00023242"/>
    </source>
</evidence>
<evidence type="ECO:0000313" key="13">
    <source>
        <dbReference type="Proteomes" id="UP000027135"/>
    </source>
</evidence>
<dbReference type="PROSITE" id="PS50157">
    <property type="entry name" value="ZINC_FINGER_C2H2_2"/>
    <property type="match status" value="4"/>
</dbReference>
<dbReference type="AlphaFoldDB" id="A0A067RF72"/>
<evidence type="ECO:0000256" key="8">
    <source>
        <dbReference type="ARBA" id="ARBA00037948"/>
    </source>
</evidence>
<evidence type="ECO:0000256" key="10">
    <source>
        <dbReference type="SAM" id="MobiDB-lite"/>
    </source>
</evidence>
<dbReference type="PANTHER" id="PTHR24388">
    <property type="entry name" value="ZINC FINGER PROTEIN"/>
    <property type="match status" value="1"/>
</dbReference>
<sequence>MSSRQKRSNGGYGLRRKVAKKRLDEDFEYYFSKIGSHLDAPTTKPIKEQRENKVHTHLVTVTELVDPSEGSDMKINGSPEKRTRGRPRKIHPNQSQEHYFTDSALRLVDLKEKGAKKLRAEYLNETETSKAVGEIYSKSEPLMTVACEEEVGNVDCIVKRIKLETVLAGDDMTGLQEEEVGSLPEGEKENLPEDGVHLDPESDAEEGLGLRIAVNVHADIDDEAMFEEEHDGLVKDTAMLKMKRKYKKGCLSQDAIQKLSQLSPDDKIECNECHKLLKPSSFRQHLRTHTGEKPFGCEVCEARFTRKGDVERHVRIVHNKQKPFKCCRCQRAFGDKKNLRWHLMNHDKKLFYVCEVCGFKFGKREYWENHVRFIHPIPGGLELDENNIERIDDEEETEDRLRTLTKTLLGEDELAVDDPGEECAVAAAAINSIQSKEHATDDAVSPEVTLPYVNHVSRQEGIKFINVKNLNLSSLVKMGQPKTNRNLEQYTQVVNQNQGRGIEAVVIQFDGSDSECSALQSIQHTQPSFQQQLAPNLIHVVNSQDMLEIVEAEESQDQESIVIETQDFAEATLNKPGTTEVMEEQVVEVSGGGPSTIEVDSSPVHYVNEADIEPSKVISIMLTENGDAGGDNSSVQTLIEALLVAAKDGQSNGTQST</sequence>
<dbReference type="SMART" id="SM00355">
    <property type="entry name" value="ZnF_C2H2"/>
    <property type="match status" value="4"/>
</dbReference>
<keyword evidence="6" id="KW-0238">DNA-binding</keyword>
<keyword evidence="13" id="KW-1185">Reference proteome</keyword>
<dbReference type="GO" id="GO:0000978">
    <property type="term" value="F:RNA polymerase II cis-regulatory region sequence-specific DNA binding"/>
    <property type="evidence" value="ECO:0007669"/>
    <property type="project" value="TreeGrafter"/>
</dbReference>
<feature type="domain" description="C2H2-type" evidence="11">
    <location>
        <begin position="295"/>
        <end position="323"/>
    </location>
</feature>